<gene>
    <name evidence="2" type="ORF">BD410DRAFT_787305</name>
</gene>
<protein>
    <submittedName>
        <fullName evidence="2">Uncharacterized protein</fullName>
    </submittedName>
</protein>
<evidence type="ECO:0000313" key="3">
    <source>
        <dbReference type="Proteomes" id="UP000294933"/>
    </source>
</evidence>
<sequence length="68" mass="7061">MTYNKSLGIAGVSGGPAKGIGVALHGIMSAPKDNMRCGLGFVHPHTVADARGRGGNIHPQGTRRQKRV</sequence>
<evidence type="ECO:0000256" key="1">
    <source>
        <dbReference type="SAM" id="MobiDB-lite"/>
    </source>
</evidence>
<proteinExistence type="predicted"/>
<organism evidence="2 3">
    <name type="scientific">Rickenella mellea</name>
    <dbReference type="NCBI Taxonomy" id="50990"/>
    <lineage>
        <taxon>Eukaryota</taxon>
        <taxon>Fungi</taxon>
        <taxon>Dikarya</taxon>
        <taxon>Basidiomycota</taxon>
        <taxon>Agaricomycotina</taxon>
        <taxon>Agaricomycetes</taxon>
        <taxon>Hymenochaetales</taxon>
        <taxon>Rickenellaceae</taxon>
        <taxon>Rickenella</taxon>
    </lineage>
</organism>
<reference evidence="2 3" key="1">
    <citation type="submission" date="2018-06" db="EMBL/GenBank/DDBJ databases">
        <title>A transcriptomic atlas of mushroom development highlights an independent origin of complex multicellularity.</title>
        <authorList>
            <consortium name="DOE Joint Genome Institute"/>
            <person name="Krizsan K."/>
            <person name="Almasi E."/>
            <person name="Merenyi Z."/>
            <person name="Sahu N."/>
            <person name="Viragh M."/>
            <person name="Koszo T."/>
            <person name="Mondo S."/>
            <person name="Kiss B."/>
            <person name="Balint B."/>
            <person name="Kues U."/>
            <person name="Barry K."/>
            <person name="Hegedus J.C."/>
            <person name="Henrissat B."/>
            <person name="Johnson J."/>
            <person name="Lipzen A."/>
            <person name="Ohm R."/>
            <person name="Nagy I."/>
            <person name="Pangilinan J."/>
            <person name="Yan J."/>
            <person name="Xiong Y."/>
            <person name="Grigoriev I.V."/>
            <person name="Hibbett D.S."/>
            <person name="Nagy L.G."/>
        </authorList>
    </citation>
    <scope>NUCLEOTIDE SEQUENCE [LARGE SCALE GENOMIC DNA]</scope>
    <source>
        <strain evidence="2 3">SZMC22713</strain>
    </source>
</reference>
<feature type="region of interest" description="Disordered" evidence="1">
    <location>
        <begin position="48"/>
        <end position="68"/>
    </location>
</feature>
<dbReference type="Proteomes" id="UP000294933">
    <property type="component" value="Unassembled WGS sequence"/>
</dbReference>
<accession>A0A4Y7Q8M7</accession>
<dbReference type="EMBL" id="ML170170">
    <property type="protein sequence ID" value="TDL23462.1"/>
    <property type="molecule type" value="Genomic_DNA"/>
</dbReference>
<dbReference type="AlphaFoldDB" id="A0A4Y7Q8M7"/>
<feature type="non-terminal residue" evidence="2">
    <location>
        <position position="68"/>
    </location>
</feature>
<evidence type="ECO:0000313" key="2">
    <source>
        <dbReference type="EMBL" id="TDL23462.1"/>
    </source>
</evidence>
<dbReference type="VEuPathDB" id="FungiDB:BD410DRAFT_787305"/>
<keyword evidence="3" id="KW-1185">Reference proteome</keyword>
<name>A0A4Y7Q8M7_9AGAM</name>